<sequence>MNIHEYRINELCKDKFLDVLKSNDLIKMQNLIDAGYDINKDLVDGIRPLMLSALHGSYDFIELLINSGADMNLLDISNDNLLMYAATQGAKELAEIIISRSKIKIDSKNLYGWTALLFAIKFNNLDFARVLLEHNANPNTCLLDGTSALQFSIEKNKEKKTISNLLIEYGARL</sequence>
<name>A0A1I3LP80_9SPIR</name>
<evidence type="ECO:0000313" key="3">
    <source>
        <dbReference type="Proteomes" id="UP000182737"/>
    </source>
</evidence>
<dbReference type="InterPro" id="IPR002110">
    <property type="entry name" value="Ankyrin_rpt"/>
</dbReference>
<dbReference type="AlphaFoldDB" id="A0A1I3LP80"/>
<evidence type="ECO:0000313" key="2">
    <source>
        <dbReference type="EMBL" id="SFI86579.1"/>
    </source>
</evidence>
<keyword evidence="1" id="KW-0040">ANK repeat</keyword>
<reference evidence="3" key="1">
    <citation type="submission" date="2016-10" db="EMBL/GenBank/DDBJ databases">
        <authorList>
            <person name="Varghese N."/>
            <person name="Submissions S."/>
        </authorList>
    </citation>
    <scope>NUCLEOTIDE SEQUENCE [LARGE SCALE GENOMIC DNA]</scope>
    <source>
        <strain evidence="3">XBD1002</strain>
    </source>
</reference>
<dbReference type="Gene3D" id="1.25.40.20">
    <property type="entry name" value="Ankyrin repeat-containing domain"/>
    <property type="match status" value="1"/>
</dbReference>
<keyword evidence="3" id="KW-1185">Reference proteome</keyword>
<gene>
    <name evidence="2" type="ORF">SAMN04487775_107115</name>
</gene>
<dbReference type="Pfam" id="PF12796">
    <property type="entry name" value="Ank_2"/>
    <property type="match status" value="1"/>
</dbReference>
<dbReference type="SUPFAM" id="SSF48403">
    <property type="entry name" value="Ankyrin repeat"/>
    <property type="match status" value="1"/>
</dbReference>
<evidence type="ECO:0000256" key="1">
    <source>
        <dbReference type="PROSITE-ProRule" id="PRU00023"/>
    </source>
</evidence>
<proteinExistence type="predicted"/>
<feature type="repeat" description="ANK" evidence="1">
    <location>
        <begin position="44"/>
        <end position="76"/>
    </location>
</feature>
<dbReference type="PROSITE" id="PS50297">
    <property type="entry name" value="ANK_REP_REGION"/>
    <property type="match status" value="3"/>
</dbReference>
<protein>
    <submittedName>
        <fullName evidence="2">Ankyrin repeat</fullName>
    </submittedName>
</protein>
<dbReference type="EMBL" id="FORI01000007">
    <property type="protein sequence ID" value="SFI86579.1"/>
    <property type="molecule type" value="Genomic_DNA"/>
</dbReference>
<organism evidence="2 3">
    <name type="scientific">Treponema bryantii</name>
    <dbReference type="NCBI Taxonomy" id="163"/>
    <lineage>
        <taxon>Bacteria</taxon>
        <taxon>Pseudomonadati</taxon>
        <taxon>Spirochaetota</taxon>
        <taxon>Spirochaetia</taxon>
        <taxon>Spirochaetales</taxon>
        <taxon>Treponemataceae</taxon>
        <taxon>Treponema</taxon>
    </lineage>
</organism>
<dbReference type="InterPro" id="IPR051616">
    <property type="entry name" value="Cul2-RING_E3_ligase_SR"/>
</dbReference>
<feature type="repeat" description="ANK" evidence="1">
    <location>
        <begin position="144"/>
        <end position="173"/>
    </location>
</feature>
<dbReference type="Proteomes" id="UP000182737">
    <property type="component" value="Unassembled WGS sequence"/>
</dbReference>
<feature type="repeat" description="ANK" evidence="1">
    <location>
        <begin position="111"/>
        <end position="139"/>
    </location>
</feature>
<dbReference type="Pfam" id="PF00023">
    <property type="entry name" value="Ank"/>
    <property type="match status" value="1"/>
</dbReference>
<accession>A0A1I3LP80</accession>
<dbReference type="PANTHER" id="PTHR46224">
    <property type="entry name" value="ANKYRIN REPEAT FAMILY PROTEIN"/>
    <property type="match status" value="1"/>
</dbReference>
<dbReference type="PROSITE" id="PS50088">
    <property type="entry name" value="ANK_REPEAT"/>
    <property type="match status" value="3"/>
</dbReference>
<dbReference type="OrthoDB" id="5657095at2"/>
<dbReference type="InterPro" id="IPR036770">
    <property type="entry name" value="Ankyrin_rpt-contain_sf"/>
</dbReference>
<dbReference type="PANTHER" id="PTHR46224:SF64">
    <property type="entry name" value="IQ MOTIF AND ANKYRIN REPEAT DOMAIN-CONTAINING PROTEIN 1"/>
    <property type="match status" value="1"/>
</dbReference>
<dbReference type="RefSeq" id="WP_074932346.1">
    <property type="nucleotide sequence ID" value="NZ_FORI01000007.1"/>
</dbReference>
<dbReference type="SMART" id="SM00248">
    <property type="entry name" value="ANK"/>
    <property type="match status" value="3"/>
</dbReference>